<evidence type="ECO:0000256" key="4">
    <source>
        <dbReference type="ARBA" id="ARBA00022771"/>
    </source>
</evidence>
<evidence type="ECO:0000259" key="11">
    <source>
        <dbReference type="PROSITE" id="PS51017"/>
    </source>
</evidence>
<dbReference type="AlphaFoldDB" id="A0A921UXD8"/>
<sequence length="420" mass="45995">MTTSAGAAAGAALGARTARSCDGCMRRRARWHCPADDAFLCQTCDVSVHSANPLARRHHRVRLPSASCSSPPCDPDAPTWLHGLKRRPRTPRSKPGGGKHEATTPNSMAAAASAAVPDLEAEESGSGIVGDNDDHGFLVDDDEDLLYRVPVFDPMLAEFYNPVADEGEQKPLAEFYNLVADEGEQKPACLMPPLVETSPEFASGGLAEADGLSGFDVPDMELASFAADMESLLMGVHDGFDDLGFLDEEKPQVNADAYLEAMAAPVPEREDKKRKRPEMILKLNYDGVIASWVRDGGSPWFHGERPHLDPYELWSDFPAGSRGLLGGAVTAVTGGEREARVSRYREKRRTRLFAKKIRYEVRKVNAEKRPRMKGRFVKRTTLPPLPRPPPQQQQKQLPRALPHVGMVLAPPPGANGRFQF</sequence>
<reference evidence="12" key="1">
    <citation type="journal article" date="2019" name="BMC Genomics">
        <title>A new reference genome for Sorghum bicolor reveals high levels of sequence similarity between sweet and grain genotypes: implications for the genetics of sugar metabolism.</title>
        <authorList>
            <person name="Cooper E.A."/>
            <person name="Brenton Z.W."/>
            <person name="Flinn B.S."/>
            <person name="Jenkins J."/>
            <person name="Shu S."/>
            <person name="Flowers D."/>
            <person name="Luo F."/>
            <person name="Wang Y."/>
            <person name="Xia P."/>
            <person name="Barry K."/>
            <person name="Daum C."/>
            <person name="Lipzen A."/>
            <person name="Yoshinaga Y."/>
            <person name="Schmutz J."/>
            <person name="Saski C."/>
            <person name="Vermerris W."/>
            <person name="Kresovich S."/>
        </authorList>
    </citation>
    <scope>NUCLEOTIDE SEQUENCE</scope>
</reference>
<comment type="similarity">
    <text evidence="2">Belongs to the CONSTANS family.</text>
</comment>
<dbReference type="KEGG" id="sbi:8062912"/>
<feature type="domain" description="B box-type" evidence="10">
    <location>
        <begin position="16"/>
        <end position="63"/>
    </location>
</feature>
<name>A0A921UXD8_SORBI</name>
<feature type="region of interest" description="Disordered" evidence="9">
    <location>
        <begin position="77"/>
        <end position="131"/>
    </location>
</feature>
<evidence type="ECO:0000313" key="13">
    <source>
        <dbReference type="Proteomes" id="UP000807115"/>
    </source>
</evidence>
<dbReference type="PANTHER" id="PTHR31874">
    <property type="entry name" value="CCT MOTIF FAMILY PROTEIN, EXPRESSED"/>
    <property type="match status" value="1"/>
</dbReference>
<feature type="region of interest" description="Disordered" evidence="9">
    <location>
        <begin position="379"/>
        <end position="398"/>
    </location>
</feature>
<comment type="subcellular location">
    <subcellularLocation>
        <location evidence="1 8">Nucleus</location>
    </subcellularLocation>
</comment>
<evidence type="ECO:0000256" key="1">
    <source>
        <dbReference type="ARBA" id="ARBA00004123"/>
    </source>
</evidence>
<evidence type="ECO:0000256" key="7">
    <source>
        <dbReference type="PROSITE-ProRule" id="PRU00024"/>
    </source>
</evidence>
<dbReference type="InterPro" id="IPR052453">
    <property type="entry name" value="CONSTANS-like_ZF"/>
</dbReference>
<feature type="compositionally biased region" description="Basic residues" evidence="9">
    <location>
        <begin position="83"/>
        <end position="92"/>
    </location>
</feature>
<dbReference type="Gramene" id="EER93585">
    <property type="protein sequence ID" value="EER93585"/>
    <property type="gene ID" value="SORBI_3001G118100"/>
</dbReference>
<evidence type="ECO:0000256" key="5">
    <source>
        <dbReference type="ARBA" id="ARBA00022833"/>
    </source>
</evidence>
<keyword evidence="3" id="KW-0479">Metal-binding</keyword>
<dbReference type="CDD" id="cd19821">
    <property type="entry name" value="Bbox1_BBX-like"/>
    <property type="match status" value="1"/>
</dbReference>
<dbReference type="OMA" id="DPHESWS"/>
<evidence type="ECO:0000256" key="3">
    <source>
        <dbReference type="ARBA" id="ARBA00022723"/>
    </source>
</evidence>
<dbReference type="SMART" id="SM00336">
    <property type="entry name" value="BBOX"/>
    <property type="match status" value="1"/>
</dbReference>
<proteinExistence type="inferred from homology"/>
<keyword evidence="6 8" id="KW-0539">Nucleus</keyword>
<comment type="caution">
    <text evidence="12">The sequence shown here is derived from an EMBL/GenBank/DDBJ whole genome shotgun (WGS) entry which is preliminary data.</text>
</comment>
<keyword evidence="5" id="KW-0862">Zinc</keyword>
<evidence type="ECO:0000313" key="12">
    <source>
        <dbReference type="EMBL" id="KAG0547932.1"/>
    </source>
</evidence>
<evidence type="ECO:0000256" key="9">
    <source>
        <dbReference type="SAM" id="MobiDB-lite"/>
    </source>
</evidence>
<keyword evidence="4 7" id="KW-0863">Zinc-finger</keyword>
<dbReference type="Pfam" id="PF06203">
    <property type="entry name" value="CCT"/>
    <property type="match status" value="1"/>
</dbReference>
<dbReference type="GO" id="GO:0005634">
    <property type="term" value="C:nucleus"/>
    <property type="evidence" value="ECO:0007669"/>
    <property type="project" value="UniProtKB-SubCell"/>
</dbReference>
<evidence type="ECO:0008006" key="14">
    <source>
        <dbReference type="Google" id="ProtNLM"/>
    </source>
</evidence>
<dbReference type="InterPro" id="IPR049808">
    <property type="entry name" value="CONSTANS-like_Bbox1"/>
</dbReference>
<evidence type="ECO:0000259" key="10">
    <source>
        <dbReference type="PROSITE" id="PS50119"/>
    </source>
</evidence>
<dbReference type="SMR" id="A0A921UXD8"/>
<dbReference type="InterPro" id="IPR010402">
    <property type="entry name" value="CCT_domain"/>
</dbReference>
<protein>
    <recommendedName>
        <fullName evidence="14">CCT domain-containing protein</fullName>
    </recommendedName>
</protein>
<dbReference type="Proteomes" id="UP000807115">
    <property type="component" value="Chromosome 1"/>
</dbReference>
<dbReference type="EMBL" id="CM027680">
    <property type="protein sequence ID" value="KAG0547932.1"/>
    <property type="molecule type" value="Genomic_DNA"/>
</dbReference>
<gene>
    <name evidence="12" type="ORF">BDA96_01G123200</name>
</gene>
<evidence type="ECO:0000256" key="6">
    <source>
        <dbReference type="ARBA" id="ARBA00023242"/>
    </source>
</evidence>
<accession>A0A921UXD8</accession>
<evidence type="ECO:0000256" key="8">
    <source>
        <dbReference type="PROSITE-ProRule" id="PRU00357"/>
    </source>
</evidence>
<dbReference type="Pfam" id="PF00643">
    <property type="entry name" value="zf-B_box"/>
    <property type="match status" value="1"/>
</dbReference>
<dbReference type="InterPro" id="IPR000315">
    <property type="entry name" value="Znf_B-box"/>
</dbReference>
<reference evidence="12" key="2">
    <citation type="submission" date="2020-10" db="EMBL/GenBank/DDBJ databases">
        <authorList>
            <person name="Cooper E.A."/>
            <person name="Brenton Z.W."/>
            <person name="Flinn B.S."/>
            <person name="Jenkins J."/>
            <person name="Shu S."/>
            <person name="Flowers D."/>
            <person name="Luo F."/>
            <person name="Wang Y."/>
            <person name="Xia P."/>
            <person name="Barry K."/>
            <person name="Daum C."/>
            <person name="Lipzen A."/>
            <person name="Yoshinaga Y."/>
            <person name="Schmutz J."/>
            <person name="Saski C."/>
            <person name="Vermerris W."/>
            <person name="Kresovich S."/>
        </authorList>
    </citation>
    <scope>NUCLEOTIDE SEQUENCE</scope>
</reference>
<organism evidence="12 13">
    <name type="scientific">Sorghum bicolor</name>
    <name type="common">Sorghum</name>
    <name type="synonym">Sorghum vulgare</name>
    <dbReference type="NCBI Taxonomy" id="4558"/>
    <lineage>
        <taxon>Eukaryota</taxon>
        <taxon>Viridiplantae</taxon>
        <taxon>Streptophyta</taxon>
        <taxon>Embryophyta</taxon>
        <taxon>Tracheophyta</taxon>
        <taxon>Spermatophyta</taxon>
        <taxon>Magnoliopsida</taxon>
        <taxon>Liliopsida</taxon>
        <taxon>Poales</taxon>
        <taxon>Poaceae</taxon>
        <taxon>PACMAD clade</taxon>
        <taxon>Panicoideae</taxon>
        <taxon>Andropogonodae</taxon>
        <taxon>Andropogoneae</taxon>
        <taxon>Sorghinae</taxon>
        <taxon>Sorghum</taxon>
    </lineage>
</organism>
<dbReference type="OrthoDB" id="153872at2759"/>
<evidence type="ECO:0000256" key="2">
    <source>
        <dbReference type="ARBA" id="ARBA00010024"/>
    </source>
</evidence>
<dbReference type="PROSITE" id="PS51017">
    <property type="entry name" value="CCT"/>
    <property type="match status" value="1"/>
</dbReference>
<feature type="domain" description="CCT" evidence="11">
    <location>
        <begin position="337"/>
        <end position="379"/>
    </location>
</feature>
<dbReference type="PROSITE" id="PS50119">
    <property type="entry name" value="ZF_BBOX"/>
    <property type="match status" value="1"/>
</dbReference>
<dbReference type="PANTHER" id="PTHR31874:SF57">
    <property type="entry name" value="CCT MOTIF FAMILY PROTEIN, EXPRESSED"/>
    <property type="match status" value="1"/>
</dbReference>
<dbReference type="GO" id="GO:0008270">
    <property type="term" value="F:zinc ion binding"/>
    <property type="evidence" value="ECO:0007669"/>
    <property type="project" value="UniProtKB-KW"/>
</dbReference>